<evidence type="ECO:0000256" key="4">
    <source>
        <dbReference type="ARBA" id="ARBA00023136"/>
    </source>
</evidence>
<protein>
    <submittedName>
        <fullName evidence="7">RDD family membrane protein YckC</fullName>
    </submittedName>
</protein>
<keyword evidence="2 5" id="KW-0812">Transmembrane</keyword>
<feature type="transmembrane region" description="Helical" evidence="5">
    <location>
        <begin position="107"/>
        <end position="130"/>
    </location>
</feature>
<proteinExistence type="predicted"/>
<accession>A0ABX0XF26</accession>
<organism evidence="7 8">
    <name type="scientific">Neolewinella antarctica</name>
    <dbReference type="NCBI Taxonomy" id="442734"/>
    <lineage>
        <taxon>Bacteria</taxon>
        <taxon>Pseudomonadati</taxon>
        <taxon>Bacteroidota</taxon>
        <taxon>Saprospiria</taxon>
        <taxon>Saprospirales</taxon>
        <taxon>Lewinellaceae</taxon>
        <taxon>Neolewinella</taxon>
    </lineage>
</organism>
<feature type="transmembrane region" description="Helical" evidence="5">
    <location>
        <begin position="27"/>
        <end position="51"/>
    </location>
</feature>
<keyword evidence="8" id="KW-1185">Reference proteome</keyword>
<dbReference type="Proteomes" id="UP000770785">
    <property type="component" value="Unassembled WGS sequence"/>
</dbReference>
<evidence type="ECO:0000256" key="3">
    <source>
        <dbReference type="ARBA" id="ARBA00022989"/>
    </source>
</evidence>
<keyword evidence="4 5" id="KW-0472">Membrane</keyword>
<feature type="transmembrane region" description="Helical" evidence="5">
    <location>
        <begin position="58"/>
        <end position="76"/>
    </location>
</feature>
<evidence type="ECO:0000313" key="7">
    <source>
        <dbReference type="EMBL" id="NJC27478.1"/>
    </source>
</evidence>
<name>A0ABX0XF26_9BACT</name>
<comment type="subcellular location">
    <subcellularLocation>
        <location evidence="1">Membrane</location>
        <topology evidence="1">Multi-pass membrane protein</topology>
    </subcellularLocation>
</comment>
<dbReference type="EMBL" id="JAATJH010000005">
    <property type="protein sequence ID" value="NJC27478.1"/>
    <property type="molecule type" value="Genomic_DNA"/>
</dbReference>
<dbReference type="RefSeq" id="WP_168038616.1">
    <property type="nucleotide sequence ID" value="NZ_JAATJH010000005.1"/>
</dbReference>
<evidence type="ECO:0000259" key="6">
    <source>
        <dbReference type="Pfam" id="PF06271"/>
    </source>
</evidence>
<comment type="caution">
    <text evidence="7">The sequence shown here is derived from an EMBL/GenBank/DDBJ whole genome shotgun (WGS) entry which is preliminary data.</text>
</comment>
<gene>
    <name evidence="7" type="ORF">GGR27_002995</name>
</gene>
<dbReference type="PANTHER" id="PTHR38480:SF1">
    <property type="entry name" value="SLR0254 PROTEIN"/>
    <property type="match status" value="1"/>
</dbReference>
<evidence type="ECO:0000313" key="8">
    <source>
        <dbReference type="Proteomes" id="UP000770785"/>
    </source>
</evidence>
<dbReference type="PANTHER" id="PTHR38480">
    <property type="entry name" value="SLR0254 PROTEIN"/>
    <property type="match status" value="1"/>
</dbReference>
<reference evidence="7 8" key="1">
    <citation type="submission" date="2020-03" db="EMBL/GenBank/DDBJ databases">
        <title>Genomic Encyclopedia of Type Strains, Phase IV (KMG-IV): sequencing the most valuable type-strain genomes for metagenomic binning, comparative biology and taxonomic classification.</title>
        <authorList>
            <person name="Goeker M."/>
        </authorList>
    </citation>
    <scope>NUCLEOTIDE SEQUENCE [LARGE SCALE GENOMIC DNA]</scope>
    <source>
        <strain evidence="7 8">DSM 105096</strain>
    </source>
</reference>
<sequence>MPLDTITIQTTQNVSIDYDLAKVGARIGSFLIDAVIVIVAFWLLVLVVNALGVNWNETLTIAVGPVTYFILYFFLFETFNRGQTPGKKLIGLKVIRHDGRDPTPGDFLARAVFLFVDVILTAGMAAVLLISTSKNKQRLGDMTAGTVVIQANNHSIFSLEEIMGIKDRSEYEPIFPGVQRFTDQDMMVVKQSLNRLRKYQNSAHRQAIRQLSLRIAGQLGLEASEVNLTPEKFLETVLMDYIVITR</sequence>
<evidence type="ECO:0000256" key="1">
    <source>
        <dbReference type="ARBA" id="ARBA00004141"/>
    </source>
</evidence>
<feature type="domain" description="RDD" evidence="6">
    <location>
        <begin position="21"/>
        <end position="145"/>
    </location>
</feature>
<keyword evidence="3 5" id="KW-1133">Transmembrane helix</keyword>
<dbReference type="Pfam" id="PF06271">
    <property type="entry name" value="RDD"/>
    <property type="match status" value="1"/>
</dbReference>
<evidence type="ECO:0000256" key="2">
    <source>
        <dbReference type="ARBA" id="ARBA00022692"/>
    </source>
</evidence>
<dbReference type="InterPro" id="IPR010432">
    <property type="entry name" value="RDD"/>
</dbReference>
<evidence type="ECO:0000256" key="5">
    <source>
        <dbReference type="SAM" id="Phobius"/>
    </source>
</evidence>